<accession>A0A9D1EB16</accession>
<evidence type="ECO:0000259" key="1">
    <source>
        <dbReference type="Pfam" id="PF14192"/>
    </source>
</evidence>
<evidence type="ECO:0000313" key="2">
    <source>
        <dbReference type="EMBL" id="HIR71650.1"/>
    </source>
</evidence>
<comment type="caution">
    <text evidence="2">The sequence shown here is derived from an EMBL/GenBank/DDBJ whole genome shotgun (WGS) entry which is preliminary data.</text>
</comment>
<dbReference type="Pfam" id="PF14192">
    <property type="entry name" value="DUF4314"/>
    <property type="match status" value="1"/>
</dbReference>
<sequence length="152" mass="16808">MKFPTKEELKKLRVEFPSGCRIVLDEMDDVQAPIPGSQGTCRGVDDAGNVLVSWDGGGSLNIAYGADTCHRVASESEIKESLDWLGRSRHRGARCSRCGAYEEAGNRLLAQSRRADITVCETCGTAEALEDAGLMERMELSDWWIVKQNWRG</sequence>
<dbReference type="Proteomes" id="UP000823912">
    <property type="component" value="Unassembled WGS sequence"/>
</dbReference>
<evidence type="ECO:0000313" key="3">
    <source>
        <dbReference type="Proteomes" id="UP000823912"/>
    </source>
</evidence>
<protein>
    <submittedName>
        <fullName evidence="2">DUF4314 domain-containing protein</fullName>
    </submittedName>
</protein>
<dbReference type="AlphaFoldDB" id="A0A9D1EB16"/>
<gene>
    <name evidence="2" type="ORF">IAA55_10285</name>
</gene>
<dbReference type="EMBL" id="DVHM01000178">
    <property type="protein sequence ID" value="HIR71650.1"/>
    <property type="molecule type" value="Genomic_DNA"/>
</dbReference>
<reference evidence="2" key="2">
    <citation type="journal article" date="2021" name="PeerJ">
        <title>Extensive microbial diversity within the chicken gut microbiome revealed by metagenomics and culture.</title>
        <authorList>
            <person name="Gilroy R."/>
            <person name="Ravi A."/>
            <person name="Getino M."/>
            <person name="Pursley I."/>
            <person name="Horton D.L."/>
            <person name="Alikhan N.F."/>
            <person name="Baker D."/>
            <person name="Gharbi K."/>
            <person name="Hall N."/>
            <person name="Watson M."/>
            <person name="Adriaenssens E.M."/>
            <person name="Foster-Nyarko E."/>
            <person name="Jarju S."/>
            <person name="Secka A."/>
            <person name="Antonio M."/>
            <person name="Oren A."/>
            <person name="Chaudhuri R.R."/>
            <person name="La Ragione R."/>
            <person name="Hildebrand F."/>
            <person name="Pallen M.J."/>
        </authorList>
    </citation>
    <scope>NUCLEOTIDE SEQUENCE</scope>
    <source>
        <strain evidence="2">ChiSjej5B23-6657</strain>
    </source>
</reference>
<feature type="domain" description="DUF4314" evidence="1">
    <location>
        <begin position="6"/>
        <end position="71"/>
    </location>
</feature>
<proteinExistence type="predicted"/>
<organism evidence="2 3">
    <name type="scientific">Candidatus Pullilachnospira gallistercoris</name>
    <dbReference type="NCBI Taxonomy" id="2840911"/>
    <lineage>
        <taxon>Bacteria</taxon>
        <taxon>Bacillati</taxon>
        <taxon>Bacillota</taxon>
        <taxon>Clostridia</taxon>
        <taxon>Lachnospirales</taxon>
        <taxon>Lachnospiraceae</taxon>
        <taxon>Lachnospiraceae incertae sedis</taxon>
        <taxon>Candidatus Pullilachnospira</taxon>
    </lineage>
</organism>
<dbReference type="InterPro" id="IPR025463">
    <property type="entry name" value="DUF4314"/>
</dbReference>
<name>A0A9D1EB16_9FIRM</name>
<reference evidence="2" key="1">
    <citation type="submission" date="2020-10" db="EMBL/GenBank/DDBJ databases">
        <authorList>
            <person name="Gilroy R."/>
        </authorList>
    </citation>
    <scope>NUCLEOTIDE SEQUENCE</scope>
    <source>
        <strain evidence="2">ChiSjej5B23-6657</strain>
    </source>
</reference>